<dbReference type="SUPFAM" id="SSF89733">
    <property type="entry name" value="L-sulfolactate dehydrogenase-like"/>
    <property type="match status" value="1"/>
</dbReference>
<dbReference type="InterPro" id="IPR003767">
    <property type="entry name" value="Malate/L-lactate_DH-like"/>
</dbReference>
<dbReference type="AlphaFoldDB" id="M1L7S2"/>
<dbReference type="RefSeq" id="WP_015397318.1">
    <property type="nucleotide sequence ID" value="NC_020299.1"/>
</dbReference>
<evidence type="ECO:0000313" key="4">
    <source>
        <dbReference type="Proteomes" id="UP000011541"/>
    </source>
</evidence>
<evidence type="ECO:0000256" key="1">
    <source>
        <dbReference type="ARBA" id="ARBA00006056"/>
    </source>
</evidence>
<dbReference type="Pfam" id="PF02615">
    <property type="entry name" value="Ldh_2"/>
    <property type="match status" value="1"/>
</dbReference>
<keyword evidence="4" id="KW-1185">Reference proteome</keyword>
<accession>M1L7S2</accession>
<dbReference type="PANTHER" id="PTHR11091">
    <property type="entry name" value="OXIDOREDUCTASE-RELATED"/>
    <property type="match status" value="1"/>
</dbReference>
<dbReference type="eggNOG" id="COG2055">
    <property type="taxonomic scope" value="Bacteria"/>
</dbReference>
<proteinExistence type="inferred from homology"/>
<reference evidence="3 4" key="1">
    <citation type="journal article" date="2013" name="Genome Biol. Evol.">
        <title>Genome evolution and phylogenomic analysis of candidatus kinetoplastibacterium, the betaproteobacterial endosymbionts of strigomonas and angomonas.</title>
        <authorList>
            <person name="Alves J.M."/>
            <person name="Serrano M.G."/>
            <person name="Maia da Silva F."/>
            <person name="Voegtly L.J."/>
            <person name="Matveyev A.V."/>
            <person name="Teixeira M.M."/>
            <person name="Camargo E.P."/>
            <person name="Buck G.A."/>
        </authorList>
    </citation>
    <scope>NUCLEOTIDE SEQUENCE [LARGE SCALE GENOMIC DNA]</scope>
    <source>
        <strain evidence="3 4">TCC290E</strain>
    </source>
</reference>
<dbReference type="PANTHER" id="PTHR11091:SF0">
    <property type="entry name" value="MALATE DEHYDROGENASE"/>
    <property type="match status" value="1"/>
</dbReference>
<dbReference type="InterPro" id="IPR043143">
    <property type="entry name" value="Mal/L-sulf/L-lact_DH-like_NADP"/>
</dbReference>
<dbReference type="KEGG" id="kon:CONE_0090"/>
<dbReference type="Gene3D" id="3.30.1370.60">
    <property type="entry name" value="Hypothetical oxidoreductase yiak, domain 2"/>
    <property type="match status" value="1"/>
</dbReference>
<dbReference type="HOGENOM" id="CLU_040452_1_0_4"/>
<dbReference type="Gene3D" id="1.10.1530.10">
    <property type="match status" value="1"/>
</dbReference>
<evidence type="ECO:0000256" key="2">
    <source>
        <dbReference type="ARBA" id="ARBA00023002"/>
    </source>
</evidence>
<protein>
    <submittedName>
        <fullName evidence="3">L-lactate dehydrogenase</fullName>
        <ecNumber evidence="3">1.1.1.27</ecNumber>
    </submittedName>
</protein>
<dbReference type="PATRIC" id="fig|1208920.3.peg.632"/>
<dbReference type="STRING" id="1208920.CONE_0090"/>
<dbReference type="InterPro" id="IPR036111">
    <property type="entry name" value="Mal/L-sulfo/L-lacto_DH-like_sf"/>
</dbReference>
<organism evidence="3 4">
    <name type="scientific">Candidatus Kinetoplastidibacterium stringomonadis TCC290E</name>
    <dbReference type="NCBI Taxonomy" id="1208920"/>
    <lineage>
        <taxon>Bacteria</taxon>
        <taxon>Pseudomonadati</taxon>
        <taxon>Pseudomonadota</taxon>
        <taxon>Betaproteobacteria</taxon>
        <taxon>Candidatus Kinetoplastidibacterium</taxon>
    </lineage>
</organism>
<comment type="similarity">
    <text evidence="1">Belongs to the LDH2/MDH2 oxidoreductase family.</text>
</comment>
<dbReference type="Proteomes" id="UP000011541">
    <property type="component" value="Chromosome"/>
</dbReference>
<name>M1L7S2_9PROT</name>
<dbReference type="InterPro" id="IPR043144">
    <property type="entry name" value="Mal/L-sulf/L-lact_DH-like_ah"/>
</dbReference>
<dbReference type="EMBL" id="CP003805">
    <property type="protein sequence ID" value="AGF48633.1"/>
    <property type="molecule type" value="Genomic_DNA"/>
</dbReference>
<evidence type="ECO:0000313" key="3">
    <source>
        <dbReference type="EMBL" id="AGF48633.1"/>
    </source>
</evidence>
<dbReference type="OrthoDB" id="924592at2"/>
<dbReference type="EC" id="1.1.1.27" evidence="3"/>
<keyword evidence="2 3" id="KW-0560">Oxidoreductase</keyword>
<dbReference type="GO" id="GO:0004459">
    <property type="term" value="F:L-lactate dehydrogenase (NAD+) activity"/>
    <property type="evidence" value="ECO:0007669"/>
    <property type="project" value="UniProtKB-EC"/>
</dbReference>
<sequence>MKLNINQAINFGKDILIAQGVPTDIALDVAQHLVSSDQVGYTSHGLSILPTYYKVLSKGFLNPDGRPELINDQGTFLGFDGCRGFGQHVGKVVVQKAIENTQKYGQCTFTLRNAHHLGRMGFYGEIVSKAGMIFIAFTNVINREPTVAPYGGKEARMTTNPLCFSIPLSDKYPSLVVDMATSSMAINKARVLATKGMKADFGSLIDASGNPTNDPNALFTNPPGSLLPFGAHKGYALGLVAELLAGILTGGGTIQPNNPRRGAAMNNMFAIVIDPNKVNSNSEWIKEETNAYLEYLHSCPPQPGIEKVQYPGEFEAINRSKNKDSVEFEHSIWENIYQLADKLGVKIPNK</sequence>
<gene>
    <name evidence="3" type="ORF">CONE_0090</name>
</gene>